<gene>
    <name evidence="2" type="ORF">GGU10DRAFT_428020</name>
</gene>
<proteinExistence type="predicted"/>
<sequence length="287" mass="31948">MSLLRTLTRFPRDTILSTSRRYAHTASAHRLPAKRLLWVVAGATLTVSSAFAFRQNTIRLDANVVPPIEPANKDPEFIIDPATGIQFPKTIKVASKVPLPMLSLVGVGVRTVSFLRIQVYSVGFYADLNNPRLKACHLTIQAIAKCPSMTPDEKIQEIVKTCACEIRIVPTRNTSYSHLRDAFIRAITTRLRDGRKDGTTTEEEAIEAASPIRKLKTLFPNTALTKHSPLDIFLYPPTPGQPRALTFRDLGSIESDWVAREFVLHYFEGEGPSPALKKMVIKAIESL</sequence>
<accession>A0AA38NLU5</accession>
<protein>
    <submittedName>
        <fullName evidence="2">Chalcone-flavanone isomerase-domain-containing protein</fullName>
    </submittedName>
</protein>
<feature type="non-terminal residue" evidence="2">
    <location>
        <position position="1"/>
    </location>
</feature>
<dbReference type="AlphaFoldDB" id="A0AA38NLU5"/>
<dbReference type="Proteomes" id="UP001163798">
    <property type="component" value="Unassembled WGS sequence"/>
</dbReference>
<name>A0AA38NLU5_9AGAR</name>
<reference evidence="2" key="1">
    <citation type="submission" date="2022-08" db="EMBL/GenBank/DDBJ databases">
        <authorList>
            <consortium name="DOE Joint Genome Institute"/>
            <person name="Min B."/>
            <person name="Riley R."/>
            <person name="Sierra-Patev S."/>
            <person name="Naranjo-Ortiz M."/>
            <person name="Looney B."/>
            <person name="Konkel Z."/>
            <person name="Slot J.C."/>
            <person name="Sakamoto Y."/>
            <person name="Steenwyk J.L."/>
            <person name="Rokas A."/>
            <person name="Carro J."/>
            <person name="Camarero S."/>
            <person name="Ferreira P."/>
            <person name="Molpeceres G."/>
            <person name="Ruiz-Duenas F.J."/>
            <person name="Serrano A."/>
            <person name="Henrissat B."/>
            <person name="Drula E."/>
            <person name="Hughes K.W."/>
            <person name="Mata J.L."/>
            <person name="Ishikawa N.K."/>
            <person name="Vargas-Isla R."/>
            <person name="Ushijima S."/>
            <person name="Smith C.A."/>
            <person name="Ahrendt S."/>
            <person name="Andreopoulos W."/>
            <person name="He G."/>
            <person name="Labutti K."/>
            <person name="Lipzen A."/>
            <person name="Ng V."/>
            <person name="Sandor L."/>
            <person name="Barry K."/>
            <person name="Martinez A.T."/>
            <person name="Xiao Y."/>
            <person name="Gibbons J.G."/>
            <person name="Terashima K."/>
            <person name="Hibbett D.S."/>
            <person name="Grigoriev I.V."/>
        </authorList>
    </citation>
    <scope>NUCLEOTIDE SEQUENCE</scope>
    <source>
        <strain evidence="2">TFB10291</strain>
    </source>
</reference>
<dbReference type="GO" id="GO:0016872">
    <property type="term" value="F:intramolecular lyase activity"/>
    <property type="evidence" value="ECO:0007669"/>
    <property type="project" value="InterPro"/>
</dbReference>
<dbReference type="PANTHER" id="PTHR47284">
    <property type="entry name" value="FATTY-ACID-BINDING PROTEIN 2"/>
    <property type="match status" value="1"/>
</dbReference>
<dbReference type="Gene3D" id="3.50.70.10">
    <property type="match status" value="1"/>
</dbReference>
<dbReference type="InterPro" id="IPR036298">
    <property type="entry name" value="Chalcone_isomerase_sf"/>
</dbReference>
<dbReference type="EMBL" id="MU793347">
    <property type="protein sequence ID" value="KAJ3785268.1"/>
    <property type="molecule type" value="Genomic_DNA"/>
</dbReference>
<feature type="domain" description="Chalcone isomerase" evidence="1">
    <location>
        <begin position="102"/>
        <end position="280"/>
    </location>
</feature>
<dbReference type="SUPFAM" id="SSF54626">
    <property type="entry name" value="Chalcone isomerase"/>
    <property type="match status" value="1"/>
</dbReference>
<dbReference type="InterPro" id="IPR016088">
    <property type="entry name" value="Chalcone_isomerase_3-sand"/>
</dbReference>
<keyword evidence="2" id="KW-0413">Isomerase</keyword>
<keyword evidence="3" id="KW-1185">Reference proteome</keyword>
<evidence type="ECO:0000259" key="1">
    <source>
        <dbReference type="Pfam" id="PF16035"/>
    </source>
</evidence>
<comment type="caution">
    <text evidence="2">The sequence shown here is derived from an EMBL/GenBank/DDBJ whole genome shotgun (WGS) entry which is preliminary data.</text>
</comment>
<dbReference type="Pfam" id="PF16035">
    <property type="entry name" value="Chalcone_2"/>
    <property type="match status" value="1"/>
</dbReference>
<dbReference type="PANTHER" id="PTHR47284:SF3">
    <property type="entry name" value="FATTY-ACID-BINDING PROTEIN 2"/>
    <property type="match status" value="1"/>
</dbReference>
<evidence type="ECO:0000313" key="3">
    <source>
        <dbReference type="Proteomes" id="UP001163798"/>
    </source>
</evidence>
<organism evidence="2 3">
    <name type="scientific">Lentinula aff. detonsa</name>
    <dbReference type="NCBI Taxonomy" id="2804958"/>
    <lineage>
        <taxon>Eukaryota</taxon>
        <taxon>Fungi</taxon>
        <taxon>Dikarya</taxon>
        <taxon>Basidiomycota</taxon>
        <taxon>Agaricomycotina</taxon>
        <taxon>Agaricomycetes</taxon>
        <taxon>Agaricomycetidae</taxon>
        <taxon>Agaricales</taxon>
        <taxon>Marasmiineae</taxon>
        <taxon>Omphalotaceae</taxon>
        <taxon>Lentinula</taxon>
    </lineage>
</organism>
<evidence type="ECO:0000313" key="2">
    <source>
        <dbReference type="EMBL" id="KAJ3785268.1"/>
    </source>
</evidence>
<dbReference type="InterPro" id="IPR016087">
    <property type="entry name" value="Chalcone_isomerase"/>
</dbReference>